<accession>A0A836H581</accession>
<evidence type="ECO:0000256" key="1">
    <source>
        <dbReference type="SAM" id="MobiDB-lite"/>
    </source>
</evidence>
<keyword evidence="4" id="KW-1185">Reference proteome</keyword>
<organism evidence="3 4">
    <name type="scientific">Leishmania orientalis</name>
    <dbReference type="NCBI Taxonomy" id="2249476"/>
    <lineage>
        <taxon>Eukaryota</taxon>
        <taxon>Discoba</taxon>
        <taxon>Euglenozoa</taxon>
        <taxon>Kinetoplastea</taxon>
        <taxon>Metakinetoplastina</taxon>
        <taxon>Trypanosomatida</taxon>
        <taxon>Trypanosomatidae</taxon>
        <taxon>Leishmaniinae</taxon>
        <taxon>Leishmania</taxon>
    </lineage>
</organism>
<evidence type="ECO:0000256" key="2">
    <source>
        <dbReference type="SAM" id="Phobius"/>
    </source>
</evidence>
<dbReference type="KEGG" id="loi:92358896"/>
<keyword evidence="2" id="KW-0812">Transmembrane</keyword>
<dbReference type="RefSeq" id="XP_067060514.1">
    <property type="nucleotide sequence ID" value="XM_067204962.1"/>
</dbReference>
<gene>
    <name evidence="3" type="ORF">LSCM4_02942</name>
</gene>
<evidence type="ECO:0008006" key="5">
    <source>
        <dbReference type="Google" id="ProtNLM"/>
    </source>
</evidence>
<protein>
    <recommendedName>
        <fullName evidence="5">GPI transamidase component Tta1</fullName>
    </recommendedName>
</protein>
<feature type="region of interest" description="Disordered" evidence="1">
    <location>
        <begin position="1"/>
        <end position="20"/>
    </location>
</feature>
<proteinExistence type="predicted"/>
<dbReference type="AlphaFoldDB" id="A0A836H581"/>
<reference evidence="4" key="1">
    <citation type="journal article" date="2021" name="Microbiol. Resour. Announc.">
        <title>LGAAP: Leishmaniinae Genome Assembly and Annotation Pipeline.</title>
        <authorList>
            <person name="Almutairi H."/>
            <person name="Urbaniak M.D."/>
            <person name="Bates M.D."/>
            <person name="Jariyapan N."/>
            <person name="Kwakye-Nuako G."/>
            <person name="Thomaz-Soccol V."/>
            <person name="Al-Salem W.S."/>
            <person name="Dillon R.J."/>
            <person name="Bates P.A."/>
            <person name="Gatherer D."/>
        </authorList>
    </citation>
    <scope>NUCLEOTIDE SEQUENCE [LARGE SCALE GENOMIC DNA]</scope>
</reference>
<keyword evidence="2" id="KW-1133">Transmembrane helix</keyword>
<dbReference type="Proteomes" id="UP000674143">
    <property type="component" value="Unassembled WGS sequence"/>
</dbReference>
<feature type="transmembrane region" description="Helical" evidence="2">
    <location>
        <begin position="382"/>
        <end position="404"/>
    </location>
</feature>
<reference evidence="4" key="2">
    <citation type="journal article" date="2021" name="Sci. Data">
        <title>Chromosome-scale genome sequencing, assembly and annotation of six genomes from subfamily Leishmaniinae.</title>
        <authorList>
            <person name="Almutairi H."/>
            <person name="Urbaniak M.D."/>
            <person name="Bates M.D."/>
            <person name="Jariyapan N."/>
            <person name="Kwakye-Nuako G."/>
            <person name="Thomaz Soccol V."/>
            <person name="Al-Salem W.S."/>
            <person name="Dillon R.J."/>
            <person name="Bates P.A."/>
            <person name="Gatherer D."/>
        </authorList>
    </citation>
    <scope>NUCLEOTIDE SEQUENCE [LARGE SCALE GENOMIC DNA]</scope>
</reference>
<evidence type="ECO:0000313" key="3">
    <source>
        <dbReference type="EMBL" id="KAG5470248.1"/>
    </source>
</evidence>
<dbReference type="EMBL" id="JAFHLR010000032">
    <property type="protein sequence ID" value="KAG5470248.1"/>
    <property type="molecule type" value="Genomic_DNA"/>
</dbReference>
<evidence type="ECO:0000313" key="4">
    <source>
        <dbReference type="Proteomes" id="UP000674143"/>
    </source>
</evidence>
<feature type="transmembrane region" description="Helical" evidence="2">
    <location>
        <begin position="30"/>
        <end position="49"/>
    </location>
</feature>
<sequence length="427" mass="46476">MVSTDSQLSPPPLPLSASSEEWRRNSTRSFSALNAFIFLVVVLVHWTTLSREHVELPLSRVVADLRARCTAPADIPALTSALLPAAFYGLGVWVDSPALLPGVHAALALAKERLAGSPRTAVATVPLPVHTLYSFVRLQSRMRDNVVTELVNQVRSGNLPSTRQVMRELDHLASQQQLGLPSLKHAFFPEIGQEVELLGLSLFSVPASVLPEGAASKVQCFLVDVRQGYCVLPVEESDASDADSGSADAEASIKAHFSASSLTPVSYRLRAASLEAEVLAALLSVIAQQIGLVSFKPADVAAWKRSREQLGCLYTIASLSSTMRSVAANTNMAIPHGMERMFADLERHVQSRSFLRAARAADDLQFHPSLTPQLHIPWEHAAVTHLIVLLPILSSMLLTARFLVEERRRNRARARAAAKETDAKKTQ</sequence>
<keyword evidence="2" id="KW-0472">Membrane</keyword>
<name>A0A836H581_9TRYP</name>
<comment type="caution">
    <text evidence="3">The sequence shown here is derived from an EMBL/GenBank/DDBJ whole genome shotgun (WGS) entry which is preliminary data.</text>
</comment>
<dbReference type="GeneID" id="92358896"/>